<dbReference type="PROSITE" id="PS50855">
    <property type="entry name" value="COX1"/>
    <property type="match status" value="1"/>
</dbReference>
<evidence type="ECO:0000313" key="9">
    <source>
        <dbReference type="EMBL" id="MBL0735621.1"/>
    </source>
</evidence>
<keyword evidence="5 7" id="KW-0472">Membrane</keyword>
<dbReference type="InterPro" id="IPR036927">
    <property type="entry name" value="Cyt_c_oxase-like_su1_sf"/>
</dbReference>
<dbReference type="EMBL" id="JAERSF010000001">
    <property type="protein sequence ID" value="MBL0735621.1"/>
    <property type="molecule type" value="Genomic_DNA"/>
</dbReference>
<protein>
    <submittedName>
        <fullName evidence="9">Cbb3-type cytochrome c oxidase subunit I</fullName>
    </submittedName>
</protein>
<dbReference type="Pfam" id="PF00115">
    <property type="entry name" value="COX1"/>
    <property type="match status" value="1"/>
</dbReference>
<feature type="transmembrane region" description="Helical" evidence="7">
    <location>
        <begin position="506"/>
        <end position="529"/>
    </location>
</feature>
<feature type="transmembrane region" description="Helical" evidence="7">
    <location>
        <begin position="319"/>
        <end position="339"/>
    </location>
</feature>
<dbReference type="InterPro" id="IPR000883">
    <property type="entry name" value="Cyt_C_Oxase_1"/>
</dbReference>
<feature type="transmembrane region" description="Helical" evidence="7">
    <location>
        <begin position="142"/>
        <end position="168"/>
    </location>
</feature>
<dbReference type="PRINTS" id="PR01165">
    <property type="entry name" value="CYCOXIDASEI"/>
</dbReference>
<evidence type="ECO:0000256" key="7">
    <source>
        <dbReference type="SAM" id="Phobius"/>
    </source>
</evidence>
<comment type="caution">
    <text evidence="9">The sequence shown here is derived from an EMBL/GenBank/DDBJ whole genome shotgun (WGS) entry which is preliminary data.</text>
</comment>
<proteinExistence type="inferred from homology"/>
<feature type="transmembrane region" description="Helical" evidence="7">
    <location>
        <begin position="41"/>
        <end position="59"/>
    </location>
</feature>
<comment type="similarity">
    <text evidence="6">Belongs to the heme-copper respiratory oxidase family.</text>
</comment>
<comment type="subcellular location">
    <subcellularLocation>
        <location evidence="1">Membrane</location>
        <topology evidence="1">Multi-pass membrane protein</topology>
    </subcellularLocation>
</comment>
<dbReference type="Proteomes" id="UP000603728">
    <property type="component" value="Unassembled WGS sequence"/>
</dbReference>
<feature type="transmembrane region" description="Helical" evidence="7">
    <location>
        <begin position="188"/>
        <end position="213"/>
    </location>
</feature>
<keyword evidence="6" id="KW-0813">Transport</keyword>
<dbReference type="InterPro" id="IPR023615">
    <property type="entry name" value="Cyt_c_Oxase_su1_BS"/>
</dbReference>
<evidence type="ECO:0000256" key="3">
    <source>
        <dbReference type="ARBA" id="ARBA00022692"/>
    </source>
</evidence>
<feature type="transmembrane region" description="Helical" evidence="7">
    <location>
        <begin position="286"/>
        <end position="307"/>
    </location>
</feature>
<keyword evidence="6" id="KW-0249">Electron transport</keyword>
<dbReference type="PROSITE" id="PS00077">
    <property type="entry name" value="COX1_CUB"/>
    <property type="match status" value="1"/>
</dbReference>
<feature type="transmembrane region" description="Helical" evidence="7">
    <location>
        <begin position="91"/>
        <end position="121"/>
    </location>
</feature>
<gene>
    <name evidence="9" type="ORF">JI750_01895</name>
</gene>
<feature type="domain" description="Cytochrome oxidase subunit I profile" evidence="8">
    <location>
        <begin position="24"/>
        <end position="569"/>
    </location>
</feature>
<keyword evidence="6" id="KW-0408">Iron</keyword>
<evidence type="ECO:0000256" key="1">
    <source>
        <dbReference type="ARBA" id="ARBA00004141"/>
    </source>
</evidence>
<organism evidence="9 10">
    <name type="scientific">Flavobacterium tagetis</name>
    <dbReference type="NCBI Taxonomy" id="2801336"/>
    <lineage>
        <taxon>Bacteria</taxon>
        <taxon>Pseudomonadati</taxon>
        <taxon>Bacteroidota</taxon>
        <taxon>Flavobacteriia</taxon>
        <taxon>Flavobacteriales</taxon>
        <taxon>Flavobacteriaceae</taxon>
        <taxon>Flavobacterium</taxon>
    </lineage>
</organism>
<keyword evidence="2 6" id="KW-0679">Respiratory chain</keyword>
<keyword evidence="10" id="KW-1185">Reference proteome</keyword>
<feature type="transmembrane region" description="Helical" evidence="7">
    <location>
        <begin position="351"/>
        <end position="376"/>
    </location>
</feature>
<feature type="transmembrane region" description="Helical" evidence="7">
    <location>
        <begin position="388"/>
        <end position="410"/>
    </location>
</feature>
<dbReference type="InterPro" id="IPR023616">
    <property type="entry name" value="Cyt_c_oxase-like_su1_dom"/>
</dbReference>
<evidence type="ECO:0000256" key="4">
    <source>
        <dbReference type="ARBA" id="ARBA00022989"/>
    </source>
</evidence>
<evidence type="ECO:0000259" key="8">
    <source>
        <dbReference type="PROSITE" id="PS50855"/>
    </source>
</evidence>
<evidence type="ECO:0000256" key="5">
    <source>
        <dbReference type="ARBA" id="ARBA00023136"/>
    </source>
</evidence>
<feature type="transmembrane region" description="Helical" evidence="7">
    <location>
        <begin position="422"/>
        <end position="448"/>
    </location>
</feature>
<dbReference type="Gene3D" id="1.20.210.10">
    <property type="entry name" value="Cytochrome c oxidase-like, subunit I domain"/>
    <property type="match status" value="1"/>
</dbReference>
<keyword evidence="6" id="KW-0349">Heme</keyword>
<dbReference type="SUPFAM" id="SSF81442">
    <property type="entry name" value="Cytochrome c oxidase subunit I-like"/>
    <property type="match status" value="1"/>
</dbReference>
<evidence type="ECO:0000256" key="6">
    <source>
        <dbReference type="RuleBase" id="RU000370"/>
    </source>
</evidence>
<dbReference type="PANTHER" id="PTHR10422:SF18">
    <property type="entry name" value="CYTOCHROME C OXIDASE SUBUNIT 1"/>
    <property type="match status" value="1"/>
</dbReference>
<keyword evidence="4 7" id="KW-1133">Transmembrane helix</keyword>
<dbReference type="RefSeq" id="WP_111368034.1">
    <property type="nucleotide sequence ID" value="NZ_JAERSF010000001.1"/>
</dbReference>
<evidence type="ECO:0000313" key="10">
    <source>
        <dbReference type="Proteomes" id="UP000603728"/>
    </source>
</evidence>
<dbReference type="PANTHER" id="PTHR10422">
    <property type="entry name" value="CYTOCHROME C OXIDASE SUBUNIT 1"/>
    <property type="match status" value="1"/>
</dbReference>
<feature type="transmembrane region" description="Helical" evidence="7">
    <location>
        <begin position="225"/>
        <end position="253"/>
    </location>
</feature>
<sequence length="600" mass="67173">MSAEAHGHDHGHDHEHEHHHKDTFITKYIFSIDHKMIAKQYLITGIVMGVIGIAMSLLFRMQLAWPEESFKIFNVLLGDKFAPDGVMANDIYLALVTIHGTIMVFFVLTAGLSGTFSNLLIPLQIGARDMASGFMNMISYWLFFLSAVVMLCSLFVEAGPASAGWTIYPPLSALPQAIPGSGTGMTLWLVSMAIFIASSLMGSLNYIVTVLNLRTKGMSMTRLPLTIWTFFVTAIIGVISFPVLLSAALLLIFDRSFGTSFFLSDIYIAGEVLHYQGGSPVLFEHLFWFLGHPEVYIVILPAMGLVSEIMATNARKPIFGYRAMIMSVLAIAFLSTIVWGHHMFISGMNPFLGSVFTFTTLLIAIPSAVKAFNWITTLWKGNLQFNPAMLFSIGMVSTFITGGLTGIILGDSTLDINVHDTYFVIAHFHLVMGISALYGMFAGIYHWFPKMYGRMLNKNLGYIHFWVTAVCAYGVFFPMHFIGLAGLPRRYYTNTNFPLFDDLQNVNVLITTFALVGGAFQLVFLYNFFSSIFYGKKAVQNPWKSTTLEWTTPVEHIHGNWPGEIPHVYRWPYDYSNPNHDVDFVPQNVPMKEGEEVLHH</sequence>
<keyword evidence="3 6" id="KW-0812">Transmembrane</keyword>
<feature type="transmembrane region" description="Helical" evidence="7">
    <location>
        <begin position="460"/>
        <end position="486"/>
    </location>
</feature>
<name>A0ABS1KBU1_9FLAO</name>
<reference evidence="9 10" key="1">
    <citation type="submission" date="2021-01" db="EMBL/GenBank/DDBJ databases">
        <title>Genome seq and assembly of Flavobacterium sp. GN10.</title>
        <authorList>
            <person name="Chhetri G."/>
        </authorList>
    </citation>
    <scope>NUCLEOTIDE SEQUENCE [LARGE SCALE GENOMIC DNA]</scope>
    <source>
        <strain evidence="9 10">GN10</strain>
    </source>
</reference>
<keyword evidence="6" id="KW-0479">Metal-binding</keyword>
<evidence type="ECO:0000256" key="2">
    <source>
        <dbReference type="ARBA" id="ARBA00022660"/>
    </source>
</evidence>
<accession>A0ABS1KBU1</accession>